<evidence type="ECO:0000313" key="2">
    <source>
        <dbReference type="RefSeq" id="XP_015283963.1"/>
    </source>
</evidence>
<sequence>IVFMRTWYPVSLPTFYNPVTSLLKPVGEKDSWTGMKTTGQLRHEKGIRLKQNKDSLYKEIVREKKHFNMLHIPKALQKALPFKNKPKYMEKRAKITKDKWRPAVIREPHEKK</sequence>
<name>A0ABM1LDC6_GEKJA</name>
<organism evidence="1 2">
    <name type="scientific">Gekko japonicus</name>
    <name type="common">Schlegel's Japanese gecko</name>
    <dbReference type="NCBI Taxonomy" id="146911"/>
    <lineage>
        <taxon>Eukaryota</taxon>
        <taxon>Metazoa</taxon>
        <taxon>Chordata</taxon>
        <taxon>Craniata</taxon>
        <taxon>Vertebrata</taxon>
        <taxon>Euteleostomi</taxon>
        <taxon>Lepidosauria</taxon>
        <taxon>Squamata</taxon>
        <taxon>Bifurcata</taxon>
        <taxon>Gekkota</taxon>
        <taxon>Gekkonidae</taxon>
        <taxon>Gekkoninae</taxon>
        <taxon>Gekko</taxon>
    </lineage>
</organism>
<gene>
    <name evidence="2" type="primary">LOC107124998</name>
</gene>
<proteinExistence type="predicted"/>
<feature type="non-terminal residue" evidence="2">
    <location>
        <position position="112"/>
    </location>
</feature>
<keyword evidence="1" id="KW-1185">Reference proteome</keyword>
<feature type="non-terminal residue" evidence="2">
    <location>
        <position position="1"/>
    </location>
</feature>
<accession>A0ABM1LDC6</accession>
<dbReference type="Proteomes" id="UP000694871">
    <property type="component" value="Unplaced"/>
</dbReference>
<dbReference type="RefSeq" id="XP_015283963.1">
    <property type="nucleotide sequence ID" value="XM_015428477.1"/>
</dbReference>
<protein>
    <submittedName>
        <fullName evidence="2">Ribosome biogenesis protein BMS1 homolog</fullName>
    </submittedName>
</protein>
<reference evidence="2" key="1">
    <citation type="submission" date="2025-08" db="UniProtKB">
        <authorList>
            <consortium name="RefSeq"/>
        </authorList>
    </citation>
    <scope>IDENTIFICATION</scope>
</reference>
<evidence type="ECO:0000313" key="1">
    <source>
        <dbReference type="Proteomes" id="UP000694871"/>
    </source>
</evidence>
<dbReference type="GeneID" id="107124998"/>